<dbReference type="PANTHER" id="PTHR43737:SF1">
    <property type="entry name" value="DUF1501 DOMAIN-CONTAINING PROTEIN"/>
    <property type="match status" value="1"/>
</dbReference>
<dbReference type="PANTHER" id="PTHR43737">
    <property type="entry name" value="BLL7424 PROTEIN"/>
    <property type="match status" value="1"/>
</dbReference>
<proteinExistence type="predicted"/>
<evidence type="ECO:0000313" key="3">
    <source>
        <dbReference type="Proteomes" id="UP001272242"/>
    </source>
</evidence>
<dbReference type="Proteomes" id="UP001272242">
    <property type="component" value="Unassembled WGS sequence"/>
</dbReference>
<dbReference type="InterPro" id="IPR006311">
    <property type="entry name" value="TAT_signal"/>
</dbReference>
<evidence type="ECO:0000256" key="1">
    <source>
        <dbReference type="SAM" id="MobiDB-lite"/>
    </source>
</evidence>
<accession>A0ABU5F5S8</accession>
<feature type="compositionally biased region" description="Gly residues" evidence="1">
    <location>
        <begin position="181"/>
        <end position="191"/>
    </location>
</feature>
<evidence type="ECO:0000313" key="2">
    <source>
        <dbReference type="EMBL" id="MDY3562912.1"/>
    </source>
</evidence>
<dbReference type="EMBL" id="JAXBLV010000224">
    <property type="protein sequence ID" value="MDY3562912.1"/>
    <property type="molecule type" value="Genomic_DNA"/>
</dbReference>
<name>A0ABU5F5S8_9BACT</name>
<reference evidence="3" key="1">
    <citation type="journal article" date="2023" name="Mar. Drugs">
        <title>Gemmata algarum, a Novel Planctomycete Isolated from an Algal Mat, Displays Antimicrobial Activity.</title>
        <authorList>
            <person name="Kumar G."/>
            <person name="Kallscheuer N."/>
            <person name="Kashif M."/>
            <person name="Ahamad S."/>
            <person name="Jagadeeshwari U."/>
            <person name="Pannikurungottu S."/>
            <person name="Haufschild T."/>
            <person name="Kabuu M."/>
            <person name="Sasikala C."/>
            <person name="Jogler C."/>
            <person name="Ramana C."/>
        </authorList>
    </citation>
    <scope>NUCLEOTIDE SEQUENCE [LARGE SCALE GENOMIC DNA]</scope>
    <source>
        <strain evidence="3">JC673</strain>
    </source>
</reference>
<dbReference type="Pfam" id="PF07394">
    <property type="entry name" value="DUF1501"/>
    <property type="match status" value="1"/>
</dbReference>
<comment type="caution">
    <text evidence="2">The sequence shown here is derived from an EMBL/GenBank/DDBJ whole genome shotgun (WGS) entry which is preliminary data.</text>
</comment>
<dbReference type="InterPro" id="IPR017850">
    <property type="entry name" value="Alkaline_phosphatase_core_sf"/>
</dbReference>
<dbReference type="Gene3D" id="3.40.720.10">
    <property type="entry name" value="Alkaline Phosphatase, subunit A"/>
    <property type="match status" value="1"/>
</dbReference>
<dbReference type="PROSITE" id="PS51318">
    <property type="entry name" value="TAT"/>
    <property type="match status" value="1"/>
</dbReference>
<dbReference type="RefSeq" id="WP_320689179.1">
    <property type="nucleotide sequence ID" value="NZ_JAXBLV010000224.1"/>
</dbReference>
<feature type="region of interest" description="Disordered" evidence="1">
    <location>
        <begin position="176"/>
        <end position="195"/>
    </location>
</feature>
<sequence length="448" mass="47019">MTTPPPRPCRGLSRREMLRVGALAPLGFGLTDVLQARPGAAPKGRARSVILLFMWGGPSHLDTWDPKPAAPLEVRGAFESIATAVPGLRIGEHFPRLAARAHQYAVVRSMTHTDPAHLSPVHHLMTGRVAPRPNSDADGASRGDAPCLGAVVHKLAPAAGAMPSAVTLPWAVSHPSAPGGTAPGQNGGWLGSGTDPFLVTGNPNLESFAVAGLSAPGDVSPHRLRSRAELSRHLDRTGGSGAGFTGLQGKALDLLLAPAVSTAFDLSREPAQVRDKYGRHPHGQSCLLARRLVEAGTRLVTVNWPDDGRAFWDTHGNNFPSLKTRLMPPADAAFAALLDDLTARGLLDETLVVWVGEFGRTPRVENGGRQHWPRCYSAVLAGGGVRGGAVYGASDRIGADPASNPVSPADLTATVYLALGIDPATEIQDPTGRPWRVADGTPVQQLFG</sequence>
<dbReference type="SUPFAM" id="SSF53649">
    <property type="entry name" value="Alkaline phosphatase-like"/>
    <property type="match status" value="1"/>
</dbReference>
<organism evidence="2 3">
    <name type="scientific">Gemmata algarum</name>
    <dbReference type="NCBI Taxonomy" id="2975278"/>
    <lineage>
        <taxon>Bacteria</taxon>
        <taxon>Pseudomonadati</taxon>
        <taxon>Planctomycetota</taxon>
        <taxon>Planctomycetia</taxon>
        <taxon>Gemmatales</taxon>
        <taxon>Gemmataceae</taxon>
        <taxon>Gemmata</taxon>
    </lineage>
</organism>
<dbReference type="InterPro" id="IPR010869">
    <property type="entry name" value="DUF1501"/>
</dbReference>
<keyword evidence="3" id="KW-1185">Reference proteome</keyword>
<protein>
    <submittedName>
        <fullName evidence="2">DUF1501 domain-containing protein</fullName>
    </submittedName>
</protein>
<gene>
    <name evidence="2" type="ORF">R5W23_004393</name>
</gene>